<dbReference type="GeneID" id="101995200"/>
<dbReference type="InterPro" id="IPR008967">
    <property type="entry name" value="p53-like_TF_DNA-bd_sf"/>
</dbReference>
<dbReference type="InterPro" id="IPR013801">
    <property type="entry name" value="STAT_TF_DNA-bd"/>
</dbReference>
<keyword evidence="11 13" id="KW-0539">Nucleus</keyword>
<keyword evidence="9 13" id="KW-0010">Activator</keyword>
<evidence type="ECO:0000256" key="2">
    <source>
        <dbReference type="ARBA" id="ARBA00004496"/>
    </source>
</evidence>
<keyword evidence="10 13" id="KW-0804">Transcription</keyword>
<dbReference type="InterPro" id="IPR038295">
    <property type="entry name" value="STAT1_C_sf"/>
</dbReference>
<evidence type="ECO:0000256" key="4">
    <source>
        <dbReference type="ARBA" id="ARBA00022490"/>
    </source>
</evidence>
<evidence type="ECO:0000256" key="13">
    <source>
        <dbReference type="RuleBase" id="RU046415"/>
    </source>
</evidence>
<evidence type="ECO:0000256" key="1">
    <source>
        <dbReference type="ARBA" id="ARBA00004123"/>
    </source>
</evidence>
<keyword evidence="15" id="KW-1185">Reference proteome</keyword>
<dbReference type="Pfam" id="PF21354">
    <property type="entry name" value="STAT_linker"/>
    <property type="match status" value="1"/>
</dbReference>
<comment type="subcellular location">
    <subcellularLocation>
        <location evidence="2 13">Cytoplasm</location>
    </subcellularLocation>
    <subcellularLocation>
        <location evidence="1 13">Nucleus</location>
    </subcellularLocation>
</comment>
<dbReference type="Gene3D" id="2.60.40.630">
    <property type="entry name" value="STAT transcription factor, DNA-binding domain"/>
    <property type="match status" value="1"/>
</dbReference>
<dbReference type="InterPro" id="IPR013800">
    <property type="entry name" value="STAT_TF_alpha"/>
</dbReference>
<keyword evidence="6 12" id="KW-0727">SH2 domain</keyword>
<dbReference type="SMART" id="SM00964">
    <property type="entry name" value="STAT_int"/>
    <property type="match status" value="1"/>
</dbReference>
<organism evidence="15 16">
    <name type="scientific">Microtus ochrogaster</name>
    <name type="common">Prairie vole</name>
    <dbReference type="NCBI Taxonomy" id="79684"/>
    <lineage>
        <taxon>Eukaryota</taxon>
        <taxon>Metazoa</taxon>
        <taxon>Chordata</taxon>
        <taxon>Craniata</taxon>
        <taxon>Vertebrata</taxon>
        <taxon>Euteleostomi</taxon>
        <taxon>Mammalia</taxon>
        <taxon>Eutheria</taxon>
        <taxon>Euarchontoglires</taxon>
        <taxon>Glires</taxon>
        <taxon>Rodentia</taxon>
        <taxon>Myomorpha</taxon>
        <taxon>Muroidea</taxon>
        <taxon>Cricetidae</taxon>
        <taxon>Arvicolinae</taxon>
        <taxon>Microtus</taxon>
    </lineage>
</organism>
<accession>A0ABM0LHW1</accession>
<dbReference type="Pfam" id="PF01017">
    <property type="entry name" value="STAT_alpha"/>
    <property type="match status" value="1"/>
</dbReference>
<dbReference type="InterPro" id="IPR013799">
    <property type="entry name" value="STAT_TF_prot_interaction"/>
</dbReference>
<reference evidence="16" key="1">
    <citation type="submission" date="2025-08" db="UniProtKB">
        <authorList>
            <consortium name="RefSeq"/>
        </authorList>
    </citation>
    <scope>IDENTIFICATION</scope>
</reference>
<evidence type="ECO:0000313" key="15">
    <source>
        <dbReference type="Proteomes" id="UP000694915"/>
    </source>
</evidence>
<dbReference type="InterPro" id="IPR015988">
    <property type="entry name" value="STAT_TF_CC"/>
</dbReference>
<keyword evidence="7 13" id="KW-0805">Transcription regulation</keyword>
<dbReference type="SUPFAM" id="SSF49417">
    <property type="entry name" value="p53-like transcription factors"/>
    <property type="match status" value="1"/>
</dbReference>
<dbReference type="PROSITE" id="PS50001">
    <property type="entry name" value="SH2"/>
    <property type="match status" value="1"/>
</dbReference>
<evidence type="ECO:0000256" key="3">
    <source>
        <dbReference type="ARBA" id="ARBA00005586"/>
    </source>
</evidence>
<evidence type="ECO:0000256" key="11">
    <source>
        <dbReference type="ARBA" id="ARBA00023242"/>
    </source>
</evidence>
<feature type="domain" description="SH2" evidence="14">
    <location>
        <begin position="569"/>
        <end position="666"/>
    </location>
</feature>
<dbReference type="Gene3D" id="1.10.238.10">
    <property type="entry name" value="EF-hand"/>
    <property type="match status" value="1"/>
</dbReference>
<evidence type="ECO:0000256" key="5">
    <source>
        <dbReference type="ARBA" id="ARBA00022553"/>
    </source>
</evidence>
<dbReference type="Gene3D" id="1.10.532.10">
    <property type="entry name" value="STAT transcription factor, N-terminal domain"/>
    <property type="match status" value="1"/>
</dbReference>
<sequence>MSQWYELQQLDSKFLEQVHQLYDDSFPMEIRQYLAQWLEKQDWEHAANDDSFATIRFHDLLSQLDDQYSRFSLENNFLLQHNIRKSKRNLQDNFQEDPVQMSMIIHNCLKEERKILENAQRFNQAQEGNIQNTVMLDKQKELDSKVRNVKDQVMVSTKWTHAFFHNFQGDSMSVSSESEANGVAKSDQKQEQLVLQKMFLMLDNKRKEIIHKIRELLNAIELTQNVLINDELVDWKRRQQSACIGGPPNACLDQLQSWFTIVAESLQQIRQQLKKLEELEQKFTYEPDPITKNKQVLSDRTFVLFQQLIQSSFVVERQPCMPTHPQRPLVLKTGVQFTVKLRLLVKLQELNYNLKVKVSFDKDVNEKNTVKGFRKFNILGTHTKVMNMEESTNGSLAAEFRHLQLKEQKNAGNRTNEGPLIVTEELHSLSFETQLCQPGLVIDLETTSLPVVVISNVSQLPSGWASILWYNMLVTEPRNLSFFLNPPCARWSQLSEVLSWQFSSVTKRGLNADQLSMLGEKLLGPNAGPDGLIPWSRFCKENINDKNFSFWPWIDTILELIKKHLLCLWNDGCIMGFISKERERALLKDQQPGTFLLRFSESSREGAITFTWVERSQNGGEPDFHAVEPYTKKELSAVTFPDIIRNYKVMAAENIPENPLKYLYPNTDKDHAFGKYYSRPKEAPEPMELDDPKRTGYIKTELISVSEVHPSRLQTTDNLLPMSPEEFDEMSRIVGSDFDSMMSAV</sequence>
<dbReference type="CDD" id="cd16845">
    <property type="entry name" value="STAT1_DBD"/>
    <property type="match status" value="1"/>
</dbReference>
<comment type="similarity">
    <text evidence="3 13">Belongs to the transcription factor STAT family.</text>
</comment>
<dbReference type="InterPro" id="IPR001217">
    <property type="entry name" value="STAT"/>
</dbReference>
<evidence type="ECO:0000256" key="6">
    <source>
        <dbReference type="ARBA" id="ARBA00022999"/>
    </source>
</evidence>
<dbReference type="InterPro" id="IPR036860">
    <property type="entry name" value="SH2_dom_sf"/>
</dbReference>
<dbReference type="InterPro" id="IPR000980">
    <property type="entry name" value="SH2"/>
</dbReference>
<dbReference type="CDD" id="cd10372">
    <property type="entry name" value="SH2_STAT1"/>
    <property type="match status" value="1"/>
</dbReference>
<dbReference type="PANTHER" id="PTHR11801">
    <property type="entry name" value="SIGNAL TRANSDUCER AND ACTIVATOR OF TRANSCRIPTION"/>
    <property type="match status" value="1"/>
</dbReference>
<dbReference type="InterPro" id="IPR022752">
    <property type="entry name" value="STAT1_TAZ2-bd_C"/>
</dbReference>
<dbReference type="InterPro" id="IPR012345">
    <property type="entry name" value="STAT_TF_DNA-bd_N"/>
</dbReference>
<keyword evidence="8 13" id="KW-0238">DNA-binding</keyword>
<protein>
    <recommendedName>
        <fullName evidence="13">Signal transducer and activator of transcription</fullName>
    </recommendedName>
</protein>
<evidence type="ECO:0000256" key="8">
    <source>
        <dbReference type="ARBA" id="ARBA00023125"/>
    </source>
</evidence>
<keyword evidence="4 13" id="KW-0963">Cytoplasm</keyword>
<dbReference type="Gene3D" id="3.30.505.10">
    <property type="entry name" value="SH2 domain"/>
    <property type="match status" value="1"/>
</dbReference>
<evidence type="ECO:0000259" key="14">
    <source>
        <dbReference type="PROSITE" id="PS50001"/>
    </source>
</evidence>
<dbReference type="Gene3D" id="6.10.250.3310">
    <property type="entry name" value="signal transducer and activator of transcription 1"/>
    <property type="match status" value="1"/>
</dbReference>
<keyword evidence="5 13" id="KW-0597">Phosphoprotein</keyword>
<dbReference type="InterPro" id="IPR048988">
    <property type="entry name" value="STAT_linker"/>
</dbReference>
<dbReference type="InterPro" id="IPR036535">
    <property type="entry name" value="STAT_N_sf"/>
</dbReference>
<evidence type="ECO:0000256" key="9">
    <source>
        <dbReference type="ARBA" id="ARBA00023159"/>
    </source>
</evidence>
<dbReference type="Proteomes" id="UP000694915">
    <property type="component" value="Unplaced"/>
</dbReference>
<evidence type="ECO:0000256" key="7">
    <source>
        <dbReference type="ARBA" id="ARBA00023015"/>
    </source>
</evidence>
<dbReference type="SUPFAM" id="SSF47655">
    <property type="entry name" value="STAT"/>
    <property type="match status" value="1"/>
</dbReference>
<dbReference type="RefSeq" id="XP_005366480.1">
    <property type="nucleotide sequence ID" value="XM_005366423.3"/>
</dbReference>
<dbReference type="SUPFAM" id="SSF55550">
    <property type="entry name" value="SH2 domain"/>
    <property type="match status" value="1"/>
</dbReference>
<dbReference type="SUPFAM" id="SSF48092">
    <property type="entry name" value="Transcription factor STAT-4 N-domain"/>
    <property type="match status" value="1"/>
</dbReference>
<dbReference type="Pfam" id="PF02865">
    <property type="entry name" value="STAT_int"/>
    <property type="match status" value="1"/>
</dbReference>
<dbReference type="Pfam" id="PF12162">
    <property type="entry name" value="STAT1_TAZ2bind"/>
    <property type="match status" value="1"/>
</dbReference>
<evidence type="ECO:0000256" key="10">
    <source>
        <dbReference type="ARBA" id="ARBA00023163"/>
    </source>
</evidence>
<dbReference type="Pfam" id="PF02864">
    <property type="entry name" value="STAT_bind"/>
    <property type="match status" value="1"/>
</dbReference>
<proteinExistence type="inferred from homology"/>
<dbReference type="InterPro" id="IPR035859">
    <property type="entry name" value="STAT1_SH2"/>
</dbReference>
<dbReference type="Pfam" id="PF00017">
    <property type="entry name" value="SH2"/>
    <property type="match status" value="1"/>
</dbReference>
<evidence type="ECO:0000256" key="12">
    <source>
        <dbReference type="PROSITE-ProRule" id="PRU00191"/>
    </source>
</evidence>
<evidence type="ECO:0000313" key="16">
    <source>
        <dbReference type="RefSeq" id="XP_005366480.1"/>
    </source>
</evidence>
<name>A0ABM0LHW1_MICOH</name>
<gene>
    <name evidence="16" type="primary">Stat1</name>
</gene>
<dbReference type="Gene3D" id="1.20.1050.20">
    <property type="entry name" value="STAT transcription factor, all-alpha domain"/>
    <property type="match status" value="1"/>
</dbReference>